<proteinExistence type="predicted"/>
<dbReference type="InterPro" id="IPR036271">
    <property type="entry name" value="Tet_transcr_reg_TetR-rel_C_sf"/>
</dbReference>
<keyword evidence="1 2" id="KW-0238">DNA-binding</keyword>
<evidence type="ECO:0000256" key="3">
    <source>
        <dbReference type="SAM" id="MobiDB-lite"/>
    </source>
</evidence>
<name>A0ABV5TJ65_9ACTN</name>
<accession>A0ABV5TJ65</accession>
<dbReference type="SUPFAM" id="SSF46689">
    <property type="entry name" value="Homeodomain-like"/>
    <property type="match status" value="1"/>
</dbReference>
<evidence type="ECO:0000256" key="2">
    <source>
        <dbReference type="PROSITE-ProRule" id="PRU00335"/>
    </source>
</evidence>
<gene>
    <name evidence="5" type="ORF">ACFFRH_26580</name>
</gene>
<evidence type="ECO:0000313" key="6">
    <source>
        <dbReference type="Proteomes" id="UP001589610"/>
    </source>
</evidence>
<evidence type="ECO:0000259" key="4">
    <source>
        <dbReference type="PROSITE" id="PS50977"/>
    </source>
</evidence>
<feature type="DNA-binding region" description="H-T-H motif" evidence="2">
    <location>
        <begin position="32"/>
        <end position="51"/>
    </location>
</feature>
<comment type="caution">
    <text evidence="5">The sequence shown here is derived from an EMBL/GenBank/DDBJ whole genome shotgun (WGS) entry which is preliminary data.</text>
</comment>
<dbReference type="PANTHER" id="PTHR30055:SF187">
    <property type="entry name" value="TRANSCRIPTIONAL REGULATORY PROTEIN"/>
    <property type="match status" value="1"/>
</dbReference>
<dbReference type="PANTHER" id="PTHR30055">
    <property type="entry name" value="HTH-TYPE TRANSCRIPTIONAL REGULATOR RUTR"/>
    <property type="match status" value="1"/>
</dbReference>
<dbReference type="PROSITE" id="PS50977">
    <property type="entry name" value="HTH_TETR_2"/>
    <property type="match status" value="1"/>
</dbReference>
<feature type="region of interest" description="Disordered" evidence="3">
    <location>
        <begin position="81"/>
        <end position="143"/>
    </location>
</feature>
<dbReference type="EMBL" id="JBHMBS010000013">
    <property type="protein sequence ID" value="MFB9679059.1"/>
    <property type="molecule type" value="Genomic_DNA"/>
</dbReference>
<dbReference type="InterPro" id="IPR050109">
    <property type="entry name" value="HTH-type_TetR-like_transc_reg"/>
</dbReference>
<reference evidence="5 6" key="1">
    <citation type="submission" date="2024-09" db="EMBL/GenBank/DDBJ databases">
        <authorList>
            <person name="Sun Q."/>
            <person name="Mori K."/>
        </authorList>
    </citation>
    <scope>NUCLEOTIDE SEQUENCE [LARGE SCALE GENOMIC DNA]</scope>
    <source>
        <strain evidence="5 6">JCM 3028</strain>
    </source>
</reference>
<keyword evidence="6" id="KW-1185">Reference proteome</keyword>
<dbReference type="InterPro" id="IPR009057">
    <property type="entry name" value="Homeodomain-like_sf"/>
</dbReference>
<evidence type="ECO:0000313" key="5">
    <source>
        <dbReference type="EMBL" id="MFB9679059.1"/>
    </source>
</evidence>
<dbReference type="PRINTS" id="PR00455">
    <property type="entry name" value="HTHTETR"/>
</dbReference>
<feature type="compositionally biased region" description="Basic and acidic residues" evidence="3">
    <location>
        <begin position="111"/>
        <end position="143"/>
    </location>
</feature>
<feature type="compositionally biased region" description="Low complexity" evidence="3">
    <location>
        <begin position="81"/>
        <end position="103"/>
    </location>
</feature>
<evidence type="ECO:0000256" key="1">
    <source>
        <dbReference type="ARBA" id="ARBA00023125"/>
    </source>
</evidence>
<dbReference type="Gene3D" id="1.10.357.10">
    <property type="entry name" value="Tetracycline Repressor, domain 2"/>
    <property type="match status" value="2"/>
</dbReference>
<dbReference type="InterPro" id="IPR001647">
    <property type="entry name" value="HTH_TetR"/>
</dbReference>
<dbReference type="SUPFAM" id="SSF48498">
    <property type="entry name" value="Tetracyclin repressor-like, C-terminal domain"/>
    <property type="match status" value="1"/>
</dbReference>
<feature type="domain" description="HTH tetR-type" evidence="4">
    <location>
        <begin position="9"/>
        <end position="69"/>
    </location>
</feature>
<sequence length="263" mass="27438">MSPRHRRGEETRERLLAAALDLYEREGADGFTMTAVTGTSGVSVGSLYHHFGSFDGLAAALYARCLSGLLDAVRDALDALPPGEGAKPAEGGEGAEAQGAESAEGGEGAEAESREGTGAEGREDVEPEGREGTGAEGREEAEARAAAGIGAVVTGYLGFTREHRAAAHFVHASAYAAFLPAHAALVAEEKEPRLAGILGWLRPYAEAGLVVELPDALTEMLVVGPVAETARRWLAGAPGIDLDEACRLLPERIWRSLRADVSP</sequence>
<protein>
    <submittedName>
        <fullName evidence="5">TetR/AcrR family transcriptional regulator</fullName>
    </submittedName>
</protein>
<organism evidence="5 6">
    <name type="scientific">Streptosporangium vulgare</name>
    <dbReference type="NCBI Taxonomy" id="46190"/>
    <lineage>
        <taxon>Bacteria</taxon>
        <taxon>Bacillati</taxon>
        <taxon>Actinomycetota</taxon>
        <taxon>Actinomycetes</taxon>
        <taxon>Streptosporangiales</taxon>
        <taxon>Streptosporangiaceae</taxon>
        <taxon>Streptosporangium</taxon>
    </lineage>
</organism>
<dbReference type="RefSeq" id="WP_386160332.1">
    <property type="nucleotide sequence ID" value="NZ_JBHMBS010000013.1"/>
</dbReference>
<dbReference type="Pfam" id="PF00440">
    <property type="entry name" value="TetR_N"/>
    <property type="match status" value="1"/>
</dbReference>
<dbReference type="Proteomes" id="UP001589610">
    <property type="component" value="Unassembled WGS sequence"/>
</dbReference>